<name>A0A0G0XLQ2_9BACT</name>
<dbReference type="Proteomes" id="UP000033859">
    <property type="component" value="Unassembled WGS sequence"/>
</dbReference>
<evidence type="ECO:0000313" key="2">
    <source>
        <dbReference type="EMBL" id="KKS25809.1"/>
    </source>
</evidence>
<protein>
    <submittedName>
        <fullName evidence="2">Uncharacterized protein</fullName>
    </submittedName>
</protein>
<accession>A0A0G0XLQ2</accession>
<organism evidence="2 3">
    <name type="scientific">Candidatus Yanofskybacteria bacterium GW2011_GWC2_41_9</name>
    <dbReference type="NCBI Taxonomy" id="1619029"/>
    <lineage>
        <taxon>Bacteria</taxon>
        <taxon>Candidatus Yanofskyibacteriota</taxon>
    </lineage>
</organism>
<sequence>MIEKIQCEEGKMRDDEYRRPGPFEKGRKAIGEALVEEMLRRMPRGKRHKFLEGIAREKTRLLNKKGSH</sequence>
<feature type="region of interest" description="Disordered" evidence="1">
    <location>
        <begin position="1"/>
        <end position="24"/>
    </location>
</feature>
<evidence type="ECO:0000313" key="3">
    <source>
        <dbReference type="Proteomes" id="UP000033859"/>
    </source>
</evidence>
<reference evidence="2 3" key="1">
    <citation type="journal article" date="2015" name="Nature">
        <title>rRNA introns, odd ribosomes, and small enigmatic genomes across a large radiation of phyla.</title>
        <authorList>
            <person name="Brown C.T."/>
            <person name="Hug L.A."/>
            <person name="Thomas B.C."/>
            <person name="Sharon I."/>
            <person name="Castelle C.J."/>
            <person name="Singh A."/>
            <person name="Wilkins M.J."/>
            <person name="Williams K.H."/>
            <person name="Banfield J.F."/>
        </authorList>
    </citation>
    <scope>NUCLEOTIDE SEQUENCE [LARGE SCALE GENOMIC DNA]</scope>
</reference>
<proteinExistence type="predicted"/>
<evidence type="ECO:0000256" key="1">
    <source>
        <dbReference type="SAM" id="MobiDB-lite"/>
    </source>
</evidence>
<gene>
    <name evidence="2" type="ORF">UU84_C0037G0002</name>
</gene>
<dbReference type="AlphaFoldDB" id="A0A0G0XLQ2"/>
<comment type="caution">
    <text evidence="2">The sequence shown here is derived from an EMBL/GenBank/DDBJ whole genome shotgun (WGS) entry which is preliminary data.</text>
</comment>
<dbReference type="EMBL" id="LCCE01000037">
    <property type="protein sequence ID" value="KKS25809.1"/>
    <property type="molecule type" value="Genomic_DNA"/>
</dbReference>